<evidence type="ECO:0000259" key="1">
    <source>
        <dbReference type="Pfam" id="PF07727"/>
    </source>
</evidence>
<dbReference type="Pfam" id="PF07727">
    <property type="entry name" value="RVT_2"/>
    <property type="match status" value="1"/>
</dbReference>
<sequence>MFSSLSNFKVSSSHQPPFFTNPSIELFPSDSNVGTSDELYNASPHASTSFVEHDLPAGNALDNFEPSSTSSSVSLVDSTNELVVPSSSHPTRVRNPPNYLRDYHCFPTITSLYEPQSYQEASSNPLWQQVMQDELQALENTCTWDLVDVPTKKSLIGCKWVYNIKTRSNGSMERYKARLVAKGFTQEYGIDYEETFALVACLTSVRSLLAVAAMRRWKLFQMDVKNAFLNGDLEEEVYMKPPPGLNHPPNKVCRLRYALYGLKQSPRAWYAKFSATVSEFGFTSIPHDTTLFIRKTARGMVLLLLYVDVLLLLYVDDMIIIGDDVAGVEKLKQSLSQKFEMKDLGFLSYFLGLEVTSSNDGYLLSQVKYVSDLVSKAELNDGKSVSTPLEPHVKLTPMDGSSLSDPTRYQQLVSSLVYLTTTCPDIAYAVHIVSQFMAAPHSTHYAVVLRIIRYVKGTLFHGLHFFANSSPVLRTYFDADWASDPSDRRSTTGYYLFLGNSLISWRSKKQAIPSRSSTEAKYRALGDTTSELLSLRWLLEDMCIPQPSTDLYCDNQSAMQIAHNDIFHERTKHIEVDCHFIHHQVAQGTVHLVFVGSTDQPADLFTNTHFLGCFHTLLSKLKLVSP</sequence>
<dbReference type="Proteomes" id="UP001054252">
    <property type="component" value="Unassembled WGS sequence"/>
</dbReference>
<dbReference type="EMBL" id="BPVZ01000046">
    <property type="protein sequence ID" value="GKV16980.1"/>
    <property type="molecule type" value="Genomic_DNA"/>
</dbReference>
<dbReference type="InterPro" id="IPR013103">
    <property type="entry name" value="RVT_2"/>
</dbReference>
<protein>
    <recommendedName>
        <fullName evidence="1">Reverse transcriptase Ty1/copia-type domain-containing protein</fullName>
    </recommendedName>
</protein>
<dbReference type="PANTHER" id="PTHR11439">
    <property type="entry name" value="GAG-POL-RELATED RETROTRANSPOSON"/>
    <property type="match status" value="1"/>
</dbReference>
<dbReference type="CDD" id="cd09272">
    <property type="entry name" value="RNase_HI_RT_Ty1"/>
    <property type="match status" value="1"/>
</dbReference>
<evidence type="ECO:0000313" key="3">
    <source>
        <dbReference type="Proteomes" id="UP001054252"/>
    </source>
</evidence>
<dbReference type="PANTHER" id="PTHR11439:SF461">
    <property type="entry name" value="OS10G0432200 PROTEIN"/>
    <property type="match status" value="1"/>
</dbReference>
<feature type="domain" description="Reverse transcriptase Ty1/copia-type" evidence="1">
    <location>
        <begin position="143"/>
        <end position="390"/>
    </location>
</feature>
<name>A0AAV5K227_9ROSI</name>
<organism evidence="2 3">
    <name type="scientific">Rubroshorea leprosula</name>
    <dbReference type="NCBI Taxonomy" id="152421"/>
    <lineage>
        <taxon>Eukaryota</taxon>
        <taxon>Viridiplantae</taxon>
        <taxon>Streptophyta</taxon>
        <taxon>Embryophyta</taxon>
        <taxon>Tracheophyta</taxon>
        <taxon>Spermatophyta</taxon>
        <taxon>Magnoliopsida</taxon>
        <taxon>eudicotyledons</taxon>
        <taxon>Gunneridae</taxon>
        <taxon>Pentapetalae</taxon>
        <taxon>rosids</taxon>
        <taxon>malvids</taxon>
        <taxon>Malvales</taxon>
        <taxon>Dipterocarpaceae</taxon>
        <taxon>Rubroshorea</taxon>
    </lineage>
</organism>
<dbReference type="SUPFAM" id="SSF56672">
    <property type="entry name" value="DNA/RNA polymerases"/>
    <property type="match status" value="1"/>
</dbReference>
<comment type="caution">
    <text evidence="2">The sequence shown here is derived from an EMBL/GenBank/DDBJ whole genome shotgun (WGS) entry which is preliminary data.</text>
</comment>
<evidence type="ECO:0000313" key="2">
    <source>
        <dbReference type="EMBL" id="GKV16980.1"/>
    </source>
</evidence>
<keyword evidence="3" id="KW-1185">Reference proteome</keyword>
<reference evidence="2 3" key="1">
    <citation type="journal article" date="2021" name="Commun. Biol.">
        <title>The genome of Shorea leprosula (Dipterocarpaceae) highlights the ecological relevance of drought in aseasonal tropical rainforests.</title>
        <authorList>
            <person name="Ng K.K.S."/>
            <person name="Kobayashi M.J."/>
            <person name="Fawcett J.A."/>
            <person name="Hatakeyama M."/>
            <person name="Paape T."/>
            <person name="Ng C.H."/>
            <person name="Ang C.C."/>
            <person name="Tnah L.H."/>
            <person name="Lee C.T."/>
            <person name="Nishiyama T."/>
            <person name="Sese J."/>
            <person name="O'Brien M.J."/>
            <person name="Copetti D."/>
            <person name="Mohd Noor M.I."/>
            <person name="Ong R.C."/>
            <person name="Putra M."/>
            <person name="Sireger I.Z."/>
            <person name="Indrioko S."/>
            <person name="Kosugi Y."/>
            <person name="Izuno A."/>
            <person name="Isagi Y."/>
            <person name="Lee S.L."/>
            <person name="Shimizu K.K."/>
        </authorList>
    </citation>
    <scope>NUCLEOTIDE SEQUENCE [LARGE SCALE GENOMIC DNA]</scope>
    <source>
        <strain evidence="2">214</strain>
    </source>
</reference>
<gene>
    <name evidence="2" type="ORF">SLEP1_g27540</name>
</gene>
<proteinExistence type="predicted"/>
<dbReference type="AlphaFoldDB" id="A0AAV5K227"/>
<accession>A0AAV5K227</accession>
<dbReference type="InterPro" id="IPR043502">
    <property type="entry name" value="DNA/RNA_pol_sf"/>
</dbReference>